<organism evidence="2 3">
    <name type="scientific">Amycolatopsis lexingtonensis</name>
    <dbReference type="NCBI Taxonomy" id="218822"/>
    <lineage>
        <taxon>Bacteria</taxon>
        <taxon>Bacillati</taxon>
        <taxon>Actinomycetota</taxon>
        <taxon>Actinomycetes</taxon>
        <taxon>Pseudonocardiales</taxon>
        <taxon>Pseudonocardiaceae</taxon>
        <taxon>Amycolatopsis</taxon>
    </lineage>
</organism>
<gene>
    <name evidence="2" type="ORF">H4696_001520</name>
</gene>
<feature type="compositionally biased region" description="Pro residues" evidence="1">
    <location>
        <begin position="55"/>
        <end position="64"/>
    </location>
</feature>
<proteinExistence type="predicted"/>
<evidence type="ECO:0000256" key="1">
    <source>
        <dbReference type="SAM" id="MobiDB-lite"/>
    </source>
</evidence>
<evidence type="ECO:0000313" key="3">
    <source>
        <dbReference type="Proteomes" id="UP000631670"/>
    </source>
</evidence>
<comment type="caution">
    <text evidence="2">The sequence shown here is derived from an EMBL/GenBank/DDBJ whole genome shotgun (WGS) entry which is preliminary data.</text>
</comment>
<dbReference type="EMBL" id="JADBEG010000001">
    <property type="protein sequence ID" value="MBE1494420.1"/>
    <property type="molecule type" value="Genomic_DNA"/>
</dbReference>
<feature type="compositionally biased region" description="Pro residues" evidence="1">
    <location>
        <begin position="29"/>
        <end position="41"/>
    </location>
</feature>
<sequence>MHRGSAWVLAGTCAGAVVAILVVAASMRPPDPAPAQPPAPPALSTSVATTATSAPSPPHRFPAR</sequence>
<feature type="region of interest" description="Disordered" evidence="1">
    <location>
        <begin position="28"/>
        <end position="64"/>
    </location>
</feature>
<keyword evidence="3" id="KW-1185">Reference proteome</keyword>
<name>A0ABR9HU18_9PSEU</name>
<evidence type="ECO:0000313" key="2">
    <source>
        <dbReference type="EMBL" id="MBE1494420.1"/>
    </source>
</evidence>
<dbReference type="Proteomes" id="UP000631670">
    <property type="component" value="Unassembled WGS sequence"/>
</dbReference>
<protein>
    <submittedName>
        <fullName evidence="2">Uncharacterized protein</fullName>
    </submittedName>
</protein>
<dbReference type="RefSeq" id="WP_192782140.1">
    <property type="nucleotide sequence ID" value="NZ_JADBEG010000001.1"/>
</dbReference>
<accession>A0ABR9HU18</accession>
<reference evidence="2 3" key="1">
    <citation type="submission" date="2020-10" db="EMBL/GenBank/DDBJ databases">
        <title>Sequencing the genomes of 1000 actinobacteria strains.</title>
        <authorList>
            <person name="Klenk H.-P."/>
        </authorList>
    </citation>
    <scope>NUCLEOTIDE SEQUENCE [LARGE SCALE GENOMIC DNA]</scope>
    <source>
        <strain evidence="2 3">DSM 44653</strain>
    </source>
</reference>
<feature type="compositionally biased region" description="Low complexity" evidence="1">
    <location>
        <begin position="42"/>
        <end position="54"/>
    </location>
</feature>